<name>A0AAW3TPF2_9SPHN</name>
<sequence>MLPNMKTAFTSAFQPIFKTVSLRTVLLSERGPPAPIEVE</sequence>
<proteinExistence type="predicted"/>
<keyword evidence="2" id="KW-1185">Reference proteome</keyword>
<gene>
    <name evidence="1" type="ORF">GGR47_001768</name>
</gene>
<organism evidence="1 2">
    <name type="scientific">Sphingomonas aquatilis</name>
    <dbReference type="NCBI Taxonomy" id="93063"/>
    <lineage>
        <taxon>Bacteria</taxon>
        <taxon>Pseudomonadati</taxon>
        <taxon>Pseudomonadota</taxon>
        <taxon>Alphaproteobacteria</taxon>
        <taxon>Sphingomonadales</taxon>
        <taxon>Sphingomonadaceae</taxon>
        <taxon>Sphingomonas</taxon>
    </lineage>
</organism>
<comment type="caution">
    <text evidence="1">The sequence shown here is derived from an EMBL/GenBank/DDBJ whole genome shotgun (WGS) entry which is preliminary data.</text>
</comment>
<reference evidence="1 2" key="1">
    <citation type="submission" date="2020-08" db="EMBL/GenBank/DDBJ databases">
        <title>Genomic Encyclopedia of Type Strains, Phase IV (KMG-IV): sequencing the most valuable type-strain genomes for metagenomic binning, comparative biology and taxonomic classification.</title>
        <authorList>
            <person name="Goeker M."/>
        </authorList>
    </citation>
    <scope>NUCLEOTIDE SEQUENCE [LARGE SCALE GENOMIC DNA]</scope>
    <source>
        <strain evidence="1 2">DSM 15581</strain>
    </source>
</reference>
<protein>
    <submittedName>
        <fullName evidence="1">Uncharacterized protein</fullName>
    </submittedName>
</protein>
<evidence type="ECO:0000313" key="1">
    <source>
        <dbReference type="EMBL" id="MBB3875533.1"/>
    </source>
</evidence>
<dbReference type="EMBL" id="JACIDB010000002">
    <property type="protein sequence ID" value="MBB3875533.1"/>
    <property type="molecule type" value="Genomic_DNA"/>
</dbReference>
<accession>A0AAW3TPF2</accession>
<evidence type="ECO:0000313" key="2">
    <source>
        <dbReference type="Proteomes" id="UP000528945"/>
    </source>
</evidence>
<dbReference type="AlphaFoldDB" id="A0AAW3TPF2"/>
<dbReference type="Proteomes" id="UP000528945">
    <property type="component" value="Unassembled WGS sequence"/>
</dbReference>